<dbReference type="GO" id="GO:0008380">
    <property type="term" value="P:RNA splicing"/>
    <property type="evidence" value="ECO:0007669"/>
    <property type="project" value="UniProtKB-KW"/>
</dbReference>
<keyword evidence="5" id="KW-0539">Nucleus</keyword>
<feature type="compositionally biased region" description="Basic residues" evidence="7">
    <location>
        <begin position="1"/>
        <end position="12"/>
    </location>
</feature>
<feature type="compositionally biased region" description="Polar residues" evidence="7">
    <location>
        <begin position="632"/>
        <end position="647"/>
    </location>
</feature>
<protein>
    <recommendedName>
        <fullName evidence="10">U4/U6.U5 tri-snRNP-associated protein 1</fullName>
    </recommendedName>
</protein>
<evidence type="ECO:0000313" key="9">
    <source>
        <dbReference type="Proteomes" id="UP001608902"/>
    </source>
</evidence>
<dbReference type="Pfam" id="PF03343">
    <property type="entry name" value="SART-1"/>
    <property type="match status" value="1"/>
</dbReference>
<dbReference type="GO" id="GO:0006397">
    <property type="term" value="P:mRNA processing"/>
    <property type="evidence" value="ECO:0007669"/>
    <property type="project" value="UniProtKB-KW"/>
</dbReference>
<dbReference type="PANTHER" id="PTHR14152">
    <property type="entry name" value="SQUAMOUS CELL CARCINOMA ANTIGEN RECOGNISED BY CYTOTOXIC T LYMPHOCYTES"/>
    <property type="match status" value="1"/>
</dbReference>
<accession>A0ABD6EAE6</accession>
<proteinExistence type="inferred from homology"/>
<feature type="compositionally biased region" description="Basic and acidic residues" evidence="7">
    <location>
        <begin position="574"/>
        <end position="583"/>
    </location>
</feature>
<keyword evidence="4" id="KW-0508">mRNA splicing</keyword>
<evidence type="ECO:0000256" key="5">
    <source>
        <dbReference type="ARBA" id="ARBA00023242"/>
    </source>
</evidence>
<evidence type="ECO:0000256" key="2">
    <source>
        <dbReference type="ARBA" id="ARBA00006076"/>
    </source>
</evidence>
<keyword evidence="3" id="KW-0507">mRNA processing</keyword>
<dbReference type="InterPro" id="IPR005011">
    <property type="entry name" value="SNU66/SART1"/>
</dbReference>
<keyword evidence="6" id="KW-0175">Coiled coil</keyword>
<name>A0ABD6EAE6_9BILA</name>
<comment type="subcellular location">
    <subcellularLocation>
        <location evidence="1">Nucleus</location>
    </subcellularLocation>
</comment>
<feature type="compositionally biased region" description="Basic and acidic residues" evidence="7">
    <location>
        <begin position="413"/>
        <end position="425"/>
    </location>
</feature>
<feature type="compositionally biased region" description="Basic and acidic residues" evidence="7">
    <location>
        <begin position="21"/>
        <end position="66"/>
    </location>
</feature>
<evidence type="ECO:0000313" key="8">
    <source>
        <dbReference type="EMBL" id="MFH4974329.1"/>
    </source>
</evidence>
<feature type="coiled-coil region" evidence="6">
    <location>
        <begin position="119"/>
        <end position="185"/>
    </location>
</feature>
<evidence type="ECO:0000256" key="4">
    <source>
        <dbReference type="ARBA" id="ARBA00023187"/>
    </source>
</evidence>
<dbReference type="Proteomes" id="UP001608902">
    <property type="component" value="Unassembled WGS sequence"/>
</dbReference>
<gene>
    <name evidence="8" type="ORF">AB6A40_001038</name>
</gene>
<dbReference type="EMBL" id="JBGFUD010000348">
    <property type="protein sequence ID" value="MFH4974329.1"/>
    <property type="molecule type" value="Genomic_DNA"/>
</dbReference>
<feature type="region of interest" description="Disordered" evidence="7">
    <location>
        <begin position="1"/>
        <end position="98"/>
    </location>
</feature>
<evidence type="ECO:0000256" key="1">
    <source>
        <dbReference type="ARBA" id="ARBA00004123"/>
    </source>
</evidence>
<evidence type="ECO:0000256" key="7">
    <source>
        <dbReference type="SAM" id="MobiDB-lite"/>
    </source>
</evidence>
<sequence>MGRESRHRRKRKTDSDVDTSGDSKEKKEKGRSSPEKKSRKTEKELRKSLSPKESREESLSIEETNKLRASLGLAPLDTNETKGVEATERIDPSGGKVYTEDGMEFVHKAPEHIGQKKRTEELQEKMQILREKRKLHEKVLKTKGLADSDDEDGGAAAWVAKNRQLEEEKKRAEQRAKLLDDMDAEFGLDSLIEEEIIRKKKATSVKKKLKVSGIGGLIVGHDVDDFSEGRDAVLVLEDKSVLDNSDEILVNPNIMEDKRHAKNVELRKRKDPYRPYDEDVDEYGMSKSHGLLAKYDEELEGTERPMFRLDDSGSANVNKDNQEAEIRKKLLLAGKRLESLETPAYKVASEYYTEEEMVSFRKPKKKGEKKLRKKKTKMLKADDLVPDGELSGAAGEKEVKRIADEDAPNNVEVKMDGNHSIKLEEGELDESTAQKKGWKAAEEGGLVNIQQLNKFVEKDELDGSSDEDDDVIGGVDLSGVVIDDDAEAELSAVLEHTRKLKQQEIGPQVEQVDAALKVQQMLNDHQIKEEPMDEEDYGKKDEGLIIDSTMEYCRNLGEIPTYGLAGNRKDAVDFSELKQEESPKPVQVEYSDDEREVLKKKRKSKSRHGDSESVTTENEEKQAGKGKWLEATATTSAVIDSNSQPSKRNAHKSSSDEDSDQEYRNVLGEEADVTKGVGAMLKLAGQKGYLDGGIEKKVKGPSLKHLENKRFSQIESGRYDIEEKYTKKLERMGTTGTGPIRPFPEKADYKPEIQITYTDHLGREMEMKDAFRVLSWKFHGKGPGKKQIEKRQAKQDKKELMKKMNSMDTPLGTLNKQLRKQELQQTPYIILSGSGRDTGAPLKKD</sequence>
<dbReference type="Pfam" id="PF19252">
    <property type="entry name" value="HIND"/>
    <property type="match status" value="1"/>
</dbReference>
<comment type="caution">
    <text evidence="8">The sequence shown here is derived from an EMBL/GenBank/DDBJ whole genome shotgun (WGS) entry which is preliminary data.</text>
</comment>
<evidence type="ECO:0008006" key="10">
    <source>
        <dbReference type="Google" id="ProtNLM"/>
    </source>
</evidence>
<reference evidence="8 9" key="1">
    <citation type="submission" date="2024-08" db="EMBL/GenBank/DDBJ databases">
        <title>Gnathostoma spinigerum genome.</title>
        <authorList>
            <person name="Gonzalez-Bertolin B."/>
            <person name="Monzon S."/>
            <person name="Zaballos A."/>
            <person name="Jimenez P."/>
            <person name="Dekumyoy P."/>
            <person name="Varona S."/>
            <person name="Cuesta I."/>
            <person name="Sumanam S."/>
            <person name="Adisakwattana P."/>
            <person name="Gasser R.B."/>
            <person name="Hernandez-Gonzalez A."/>
            <person name="Young N.D."/>
            <person name="Perteguer M.J."/>
        </authorList>
    </citation>
    <scope>NUCLEOTIDE SEQUENCE [LARGE SCALE GENOMIC DNA]</scope>
    <source>
        <strain evidence="8">AL3</strain>
        <tissue evidence="8">Liver</tissue>
    </source>
</reference>
<dbReference type="GO" id="GO:0005634">
    <property type="term" value="C:nucleus"/>
    <property type="evidence" value="ECO:0007669"/>
    <property type="project" value="UniProtKB-SubCell"/>
</dbReference>
<organism evidence="8 9">
    <name type="scientific">Gnathostoma spinigerum</name>
    <dbReference type="NCBI Taxonomy" id="75299"/>
    <lineage>
        <taxon>Eukaryota</taxon>
        <taxon>Metazoa</taxon>
        <taxon>Ecdysozoa</taxon>
        <taxon>Nematoda</taxon>
        <taxon>Chromadorea</taxon>
        <taxon>Rhabditida</taxon>
        <taxon>Spirurina</taxon>
        <taxon>Gnathostomatomorpha</taxon>
        <taxon>Gnathostomatoidea</taxon>
        <taxon>Gnathostomatidae</taxon>
        <taxon>Gnathostoma</taxon>
    </lineage>
</organism>
<feature type="compositionally biased region" description="Basic and acidic residues" evidence="7">
    <location>
        <begin position="395"/>
        <end position="404"/>
    </location>
</feature>
<feature type="region of interest" description="Disordered" evidence="7">
    <location>
        <begin position="574"/>
        <end position="671"/>
    </location>
</feature>
<dbReference type="InterPro" id="IPR045347">
    <property type="entry name" value="HIND"/>
</dbReference>
<dbReference type="PANTHER" id="PTHR14152:SF5">
    <property type="entry name" value="U4_U6.U5 TRI-SNRNP-ASSOCIATED PROTEIN 1"/>
    <property type="match status" value="1"/>
</dbReference>
<dbReference type="AlphaFoldDB" id="A0ABD6EAE6"/>
<evidence type="ECO:0000256" key="3">
    <source>
        <dbReference type="ARBA" id="ARBA00022664"/>
    </source>
</evidence>
<comment type="similarity">
    <text evidence="2">Belongs to the SNU66/SART1 family.</text>
</comment>
<feature type="region of interest" description="Disordered" evidence="7">
    <location>
        <begin position="825"/>
        <end position="845"/>
    </location>
</feature>
<feature type="compositionally biased region" description="Basic and acidic residues" evidence="7">
    <location>
        <begin position="79"/>
        <end position="91"/>
    </location>
</feature>
<feature type="region of interest" description="Disordered" evidence="7">
    <location>
        <begin position="382"/>
        <end position="439"/>
    </location>
</feature>
<keyword evidence="9" id="KW-1185">Reference proteome</keyword>
<evidence type="ECO:0000256" key="6">
    <source>
        <dbReference type="SAM" id="Coils"/>
    </source>
</evidence>